<dbReference type="EMBL" id="JBHTCC010000004">
    <property type="protein sequence ID" value="MFC7299740.1"/>
    <property type="molecule type" value="Genomic_DNA"/>
</dbReference>
<organism evidence="1 2">
    <name type="scientific">Herminiimonas aquatilis</name>
    <dbReference type="NCBI Taxonomy" id="345342"/>
    <lineage>
        <taxon>Bacteria</taxon>
        <taxon>Pseudomonadati</taxon>
        <taxon>Pseudomonadota</taxon>
        <taxon>Betaproteobacteria</taxon>
        <taxon>Burkholderiales</taxon>
        <taxon>Oxalobacteraceae</taxon>
        <taxon>Herminiimonas</taxon>
    </lineage>
</organism>
<dbReference type="SUPFAM" id="SSF81653">
    <property type="entry name" value="Calcium ATPase, transduction domain A"/>
    <property type="match status" value="1"/>
</dbReference>
<dbReference type="Gene3D" id="2.70.150.10">
    <property type="entry name" value="Calcium-transporting ATPase, cytoplasmic transduction domain A"/>
    <property type="match status" value="1"/>
</dbReference>
<accession>A0ABW2J895</accession>
<dbReference type="InterPro" id="IPR008250">
    <property type="entry name" value="ATPase_P-typ_transduc_dom_A_sf"/>
</dbReference>
<evidence type="ECO:0000313" key="2">
    <source>
        <dbReference type="Proteomes" id="UP001596379"/>
    </source>
</evidence>
<reference evidence="2" key="1">
    <citation type="journal article" date="2019" name="Int. J. Syst. Evol. Microbiol.">
        <title>The Global Catalogue of Microorganisms (GCM) 10K type strain sequencing project: providing services to taxonomists for standard genome sequencing and annotation.</title>
        <authorList>
            <consortium name="The Broad Institute Genomics Platform"/>
            <consortium name="The Broad Institute Genome Sequencing Center for Infectious Disease"/>
            <person name="Wu L."/>
            <person name="Ma J."/>
        </authorList>
    </citation>
    <scope>NUCLEOTIDE SEQUENCE [LARGE SCALE GENOMIC DNA]</scope>
    <source>
        <strain evidence="2">CCUG 36956</strain>
    </source>
</reference>
<proteinExistence type="predicted"/>
<dbReference type="Proteomes" id="UP001596379">
    <property type="component" value="Unassembled WGS sequence"/>
</dbReference>
<evidence type="ECO:0000313" key="1">
    <source>
        <dbReference type="EMBL" id="MFC7299740.1"/>
    </source>
</evidence>
<keyword evidence="2" id="KW-1185">Reference proteome</keyword>
<name>A0ABW2J895_9BURK</name>
<dbReference type="RefSeq" id="WP_382236137.1">
    <property type="nucleotide sequence ID" value="NZ_JBHTCC010000004.1"/>
</dbReference>
<sequence length="116" mass="12693">MRRDIIFLSADDIIPSDVRILSATVLFISQAALTDESPSIEKAPSAIAQMIRTHSRISLILHLWGTRSGAAPGFLPAGEPIIEIVVHIAVRLEMAYACLIATEDLIDIKMLKVDRS</sequence>
<gene>
    <name evidence="1" type="ORF">ACFQO0_14960</name>
</gene>
<protein>
    <submittedName>
        <fullName evidence="1">Uncharacterized protein</fullName>
    </submittedName>
</protein>
<comment type="caution">
    <text evidence="1">The sequence shown here is derived from an EMBL/GenBank/DDBJ whole genome shotgun (WGS) entry which is preliminary data.</text>
</comment>